<dbReference type="Pfam" id="PF13671">
    <property type="entry name" value="AAA_33"/>
    <property type="match status" value="1"/>
</dbReference>
<protein>
    <recommendedName>
        <fullName evidence="3">L-seryl-tRNA(Sec) kinase</fullName>
    </recommendedName>
</protein>
<organism evidence="1 2">
    <name type="scientific">Aphanomyces euteiches</name>
    <dbReference type="NCBI Taxonomy" id="100861"/>
    <lineage>
        <taxon>Eukaryota</taxon>
        <taxon>Sar</taxon>
        <taxon>Stramenopiles</taxon>
        <taxon>Oomycota</taxon>
        <taxon>Saprolegniomycetes</taxon>
        <taxon>Saprolegniales</taxon>
        <taxon>Verrucalvaceae</taxon>
        <taxon>Aphanomyces</taxon>
    </lineage>
</organism>
<dbReference type="PANTHER" id="PTHR20873:SF0">
    <property type="entry name" value="L-SERYL-TRNA(SEC) KINASE"/>
    <property type="match status" value="1"/>
</dbReference>
<proteinExistence type="predicted"/>
<dbReference type="EMBL" id="VJMJ01000084">
    <property type="protein sequence ID" value="KAF0737435.1"/>
    <property type="molecule type" value="Genomic_DNA"/>
</dbReference>
<dbReference type="InterPro" id="IPR052648">
    <property type="entry name" value="Ser-tRNA(Sec)_kinase"/>
</dbReference>
<dbReference type="VEuPathDB" id="FungiDB:AeMF1_011185"/>
<gene>
    <name evidence="1" type="ORF">Ae201684_006597</name>
</gene>
<dbReference type="GO" id="GO:0016301">
    <property type="term" value="F:kinase activity"/>
    <property type="evidence" value="ECO:0007669"/>
    <property type="project" value="TreeGrafter"/>
</dbReference>
<dbReference type="Gene3D" id="3.40.50.300">
    <property type="entry name" value="P-loop containing nucleotide triphosphate hydrolases"/>
    <property type="match status" value="1"/>
</dbReference>
<evidence type="ECO:0008006" key="3">
    <source>
        <dbReference type="Google" id="ProtNLM"/>
    </source>
</evidence>
<dbReference type="SUPFAM" id="SSF52540">
    <property type="entry name" value="P-loop containing nucleoside triphosphate hydrolases"/>
    <property type="match status" value="1"/>
</dbReference>
<dbReference type="GO" id="GO:0000049">
    <property type="term" value="F:tRNA binding"/>
    <property type="evidence" value="ECO:0007669"/>
    <property type="project" value="TreeGrafter"/>
</dbReference>
<dbReference type="AlphaFoldDB" id="A0A6G0XBU7"/>
<name>A0A6G0XBU7_9STRA</name>
<keyword evidence="2" id="KW-1185">Reference proteome</keyword>
<dbReference type="PANTHER" id="PTHR20873">
    <property type="entry name" value="L-SERYL-TRNA(SEC) KINASE"/>
    <property type="match status" value="1"/>
</dbReference>
<reference evidence="1 2" key="1">
    <citation type="submission" date="2019-07" db="EMBL/GenBank/DDBJ databases">
        <title>Genomics analysis of Aphanomyces spp. identifies a new class of oomycete effector associated with host adaptation.</title>
        <authorList>
            <person name="Gaulin E."/>
        </authorList>
    </citation>
    <scope>NUCLEOTIDE SEQUENCE [LARGE SCALE GENOMIC DNA]</scope>
    <source>
        <strain evidence="1 2">ATCC 201684</strain>
    </source>
</reference>
<accession>A0A6G0XBU7</accession>
<evidence type="ECO:0000313" key="2">
    <source>
        <dbReference type="Proteomes" id="UP000481153"/>
    </source>
</evidence>
<dbReference type="Proteomes" id="UP000481153">
    <property type="component" value="Unassembled WGS sequence"/>
</dbReference>
<sequence length="277" mass="31416">MTTRPVVLVLCGLPGAGKSSLASGLAARLPDYSIEILDYDAIYTDKSLGNRFEPGLWHTTRESVHQSVRHTLDSIAEASTRHLIVLDDNMYYRSMRKRFWQLAQTCQVFVDTSLETCRRRNAQRDIPVPSSVFNRMAALLEVPQPESVPWEHHSIQVALESNEDRNEALQRIADFIQHVEQHPEAPTADLRLIEQEKSRESNRASSVHCLDGRLRKLVSLMLQDCKESKAVRAKQLNDARKATLQRCRDMAASSRSGDMDEELDLLELAFMQLCGEA</sequence>
<evidence type="ECO:0000313" key="1">
    <source>
        <dbReference type="EMBL" id="KAF0737435.1"/>
    </source>
</evidence>
<dbReference type="InterPro" id="IPR027417">
    <property type="entry name" value="P-loop_NTPase"/>
</dbReference>
<comment type="caution">
    <text evidence="1">The sequence shown here is derived from an EMBL/GenBank/DDBJ whole genome shotgun (WGS) entry which is preliminary data.</text>
</comment>